<dbReference type="Pfam" id="PF04397">
    <property type="entry name" value="LytTR"/>
    <property type="match status" value="1"/>
</dbReference>
<dbReference type="Pfam" id="PF00990">
    <property type="entry name" value="GGDEF"/>
    <property type="match status" value="1"/>
</dbReference>
<comment type="caution">
    <text evidence="3">The sequence shown here is derived from an EMBL/GenBank/DDBJ whole genome shotgun (WGS) entry which is preliminary data.</text>
</comment>
<dbReference type="PROSITE" id="PS50883">
    <property type="entry name" value="EAL"/>
    <property type="match status" value="1"/>
</dbReference>
<evidence type="ECO:0000259" key="1">
    <source>
        <dbReference type="PROSITE" id="PS50883"/>
    </source>
</evidence>
<dbReference type="InterPro" id="IPR043128">
    <property type="entry name" value="Rev_trsase/Diguanyl_cyclase"/>
</dbReference>
<reference evidence="3 4" key="1">
    <citation type="submission" date="2014-12" db="EMBL/GenBank/DDBJ databases">
        <title>Draft genome sequence of Paenibacillus kamchatkensis strain B-2647.</title>
        <authorList>
            <person name="Karlyshev A.V."/>
            <person name="Kudryashova E.B."/>
        </authorList>
    </citation>
    <scope>NUCLEOTIDE SEQUENCE [LARGE SCALE GENOMIC DNA]</scope>
    <source>
        <strain evidence="3 4">VKM B-2647</strain>
    </source>
</reference>
<dbReference type="EMBL" id="JXAK01000103">
    <property type="protein sequence ID" value="KIL36805.1"/>
    <property type="molecule type" value="Genomic_DNA"/>
</dbReference>
<feature type="domain" description="EAL" evidence="1">
    <location>
        <begin position="347"/>
        <end position="601"/>
    </location>
</feature>
<keyword evidence="4" id="KW-1185">Reference proteome</keyword>
<dbReference type="SMART" id="SM00850">
    <property type="entry name" value="LytTR"/>
    <property type="match status" value="1"/>
</dbReference>
<dbReference type="PANTHER" id="PTHR44757:SF2">
    <property type="entry name" value="BIOFILM ARCHITECTURE MAINTENANCE PROTEIN MBAA"/>
    <property type="match status" value="1"/>
</dbReference>
<dbReference type="PANTHER" id="PTHR44757">
    <property type="entry name" value="DIGUANYLATE CYCLASE DGCP"/>
    <property type="match status" value="1"/>
</dbReference>
<dbReference type="InterPro" id="IPR001633">
    <property type="entry name" value="EAL_dom"/>
</dbReference>
<dbReference type="SMART" id="SM00052">
    <property type="entry name" value="EAL"/>
    <property type="match status" value="1"/>
</dbReference>
<dbReference type="Gene3D" id="3.30.70.270">
    <property type="match status" value="1"/>
</dbReference>
<dbReference type="Gene3D" id="3.20.20.450">
    <property type="entry name" value="EAL domain"/>
    <property type="match status" value="1"/>
</dbReference>
<dbReference type="Pfam" id="PF00563">
    <property type="entry name" value="EAL"/>
    <property type="match status" value="1"/>
</dbReference>
<dbReference type="SUPFAM" id="SSF55073">
    <property type="entry name" value="Nucleotide cyclase"/>
    <property type="match status" value="1"/>
</dbReference>
<protein>
    <submittedName>
        <fullName evidence="3">Diguanylate cyclase</fullName>
    </submittedName>
</protein>
<dbReference type="CDD" id="cd01948">
    <property type="entry name" value="EAL"/>
    <property type="match status" value="1"/>
</dbReference>
<evidence type="ECO:0000259" key="2">
    <source>
        <dbReference type="PROSITE" id="PS50887"/>
    </source>
</evidence>
<dbReference type="InterPro" id="IPR052155">
    <property type="entry name" value="Biofilm_reg_signaling"/>
</dbReference>
<dbReference type="InterPro" id="IPR029787">
    <property type="entry name" value="Nucleotide_cyclase"/>
</dbReference>
<dbReference type="InterPro" id="IPR007492">
    <property type="entry name" value="LytTR_DNA-bd_dom"/>
</dbReference>
<evidence type="ECO:0000313" key="3">
    <source>
        <dbReference type="EMBL" id="KIL36805.1"/>
    </source>
</evidence>
<dbReference type="InterPro" id="IPR035919">
    <property type="entry name" value="EAL_sf"/>
</dbReference>
<dbReference type="SUPFAM" id="SSF141868">
    <property type="entry name" value="EAL domain-like"/>
    <property type="match status" value="1"/>
</dbReference>
<dbReference type="PROSITE" id="PS50887">
    <property type="entry name" value="GGDEF"/>
    <property type="match status" value="1"/>
</dbReference>
<dbReference type="NCBIfam" id="TIGR00254">
    <property type="entry name" value="GGDEF"/>
    <property type="match status" value="1"/>
</dbReference>
<accession>A0ABR5A894</accession>
<proteinExistence type="predicted"/>
<dbReference type="SMART" id="SM00267">
    <property type="entry name" value="GGDEF"/>
    <property type="match status" value="1"/>
</dbReference>
<dbReference type="CDD" id="cd01949">
    <property type="entry name" value="GGDEF"/>
    <property type="match status" value="1"/>
</dbReference>
<dbReference type="InterPro" id="IPR000160">
    <property type="entry name" value="GGDEF_dom"/>
</dbReference>
<sequence>MTQRIPVTRDGKRGSDILVIDSNDVLKIEIIRDHRYLVHTKDNQYYLDLTLDSIEEWLYEDGFRLLDSSNIVNMNQVQDYDARNGTVYFGDPLRKKTKTASAARIHKEHIETVIDMLRSAQAERTKEEYKPYIPQPYETEIIIPQEEDDKFSRSYATIRAMNARRKAEEKIKHMAYHDALTNLPNRLLFHDRMLHAFNRARENGTQTAVIFFDLDRFKVINDTLGHHIGDRLLRDVAGKIKTYVREEDIVARYSGDEFLILMHDIKHIDQVTQFVKGIPKVLRDPFIYEEQELFVTASIGITLFPDDGTDADTLIKNADIAMYRAKEKGGNTFQLYHPEMNMRSLHWLNLETHLRKAVEKEEFSVYYQPLVDLGTGKIFGMESLLRWNHPEWGMVSPGEFIPLAEETGLIVPLGNWVLKQACKQTYEWSQMGFPKLCVSVNISMNQFHQPNFVQLIQDTLRETKLHPNQLCLEITESVAMKNVSYIMETMENLKQLGVQISIDDFGTGYSSLSYLKKFRVHTLKIDQSFIRDITVDEDSAAIVTALIAMSRKLKIKSLAEGVETQEQLRFLKEQGCDEIQGYIFSTPLAPEHFEELVKNNKLLEIY</sequence>
<dbReference type="Gene3D" id="2.40.50.1020">
    <property type="entry name" value="LytTr DNA-binding domain"/>
    <property type="match status" value="1"/>
</dbReference>
<evidence type="ECO:0000313" key="4">
    <source>
        <dbReference type="Proteomes" id="UP000031967"/>
    </source>
</evidence>
<name>A0ABR5A894_9BACL</name>
<gene>
    <name evidence="3" type="ORF">SD70_31255</name>
</gene>
<dbReference type="RefSeq" id="WP_041052502.1">
    <property type="nucleotide sequence ID" value="NZ_JXAK01000103.1"/>
</dbReference>
<feature type="domain" description="GGDEF" evidence="2">
    <location>
        <begin position="205"/>
        <end position="338"/>
    </location>
</feature>
<dbReference type="Proteomes" id="UP000031967">
    <property type="component" value="Unassembled WGS sequence"/>
</dbReference>
<organism evidence="3 4">
    <name type="scientific">Gordoniibacillus kamchatkensis</name>
    <dbReference type="NCBI Taxonomy" id="1590651"/>
    <lineage>
        <taxon>Bacteria</taxon>
        <taxon>Bacillati</taxon>
        <taxon>Bacillota</taxon>
        <taxon>Bacilli</taxon>
        <taxon>Bacillales</taxon>
        <taxon>Paenibacillaceae</taxon>
        <taxon>Gordoniibacillus</taxon>
    </lineage>
</organism>